<dbReference type="InterPro" id="IPR001214">
    <property type="entry name" value="SET_dom"/>
</dbReference>
<proteinExistence type="predicted"/>
<dbReference type="OrthoDB" id="5945798at2759"/>
<comment type="caution">
    <text evidence="7">The sequence shown here is derived from an EMBL/GenBank/DDBJ whole genome shotgun (WGS) entry which is preliminary data.</text>
</comment>
<evidence type="ECO:0000313" key="8">
    <source>
        <dbReference type="Proteomes" id="UP000187283"/>
    </source>
</evidence>
<dbReference type="AlphaFoldDB" id="A0A1R1YEA8"/>
<keyword evidence="2 4" id="KW-0863">Zinc-finger</keyword>
<name>A0A1R1YEA8_9FUNG</name>
<accession>A0A1R1YEA8</accession>
<dbReference type="PANTHER" id="PTHR12197:SF251">
    <property type="entry name" value="EG:BACR7C10.4 PROTEIN"/>
    <property type="match status" value="1"/>
</dbReference>
<evidence type="ECO:0000256" key="1">
    <source>
        <dbReference type="ARBA" id="ARBA00022723"/>
    </source>
</evidence>
<organism evidence="7 8">
    <name type="scientific">Smittium culicis</name>
    <dbReference type="NCBI Taxonomy" id="133412"/>
    <lineage>
        <taxon>Eukaryota</taxon>
        <taxon>Fungi</taxon>
        <taxon>Fungi incertae sedis</taxon>
        <taxon>Zoopagomycota</taxon>
        <taxon>Kickxellomycotina</taxon>
        <taxon>Harpellomycetes</taxon>
        <taxon>Harpellales</taxon>
        <taxon>Legeriomycetaceae</taxon>
        <taxon>Smittium</taxon>
    </lineage>
</organism>
<evidence type="ECO:0000256" key="3">
    <source>
        <dbReference type="ARBA" id="ARBA00022833"/>
    </source>
</evidence>
<dbReference type="PROSITE" id="PS50865">
    <property type="entry name" value="ZF_MYND_2"/>
    <property type="match status" value="1"/>
</dbReference>
<gene>
    <name evidence="7" type="ORF">AYI70_g1008</name>
</gene>
<reference evidence="7 8" key="1">
    <citation type="submission" date="2017-01" db="EMBL/GenBank/DDBJ databases">
        <authorList>
            <person name="Mah S.A."/>
            <person name="Swanson W.J."/>
            <person name="Moy G.W."/>
            <person name="Vacquier V.D."/>
        </authorList>
    </citation>
    <scope>NUCLEOTIDE SEQUENCE [LARGE SCALE GENOMIC DNA]</scope>
    <source>
        <strain evidence="7 8">GSMNP</strain>
    </source>
</reference>
<dbReference type="InterPro" id="IPR046341">
    <property type="entry name" value="SET_dom_sf"/>
</dbReference>
<dbReference type="InterPro" id="IPR002893">
    <property type="entry name" value="Znf_MYND"/>
</dbReference>
<dbReference type="PROSITE" id="PS50280">
    <property type="entry name" value="SET"/>
    <property type="match status" value="1"/>
</dbReference>
<keyword evidence="8" id="KW-1185">Reference proteome</keyword>
<dbReference type="Gene3D" id="2.170.270.10">
    <property type="entry name" value="SET domain"/>
    <property type="match status" value="1"/>
</dbReference>
<dbReference type="GO" id="GO:0008270">
    <property type="term" value="F:zinc ion binding"/>
    <property type="evidence" value="ECO:0007669"/>
    <property type="project" value="UniProtKB-KW"/>
</dbReference>
<keyword evidence="3" id="KW-0862">Zinc</keyword>
<evidence type="ECO:0000313" key="7">
    <source>
        <dbReference type="EMBL" id="OMJ25268.1"/>
    </source>
</evidence>
<dbReference type="SMART" id="SM00317">
    <property type="entry name" value="SET"/>
    <property type="match status" value="1"/>
</dbReference>
<dbReference type="Proteomes" id="UP000187283">
    <property type="component" value="Unassembled WGS sequence"/>
</dbReference>
<evidence type="ECO:0000256" key="2">
    <source>
        <dbReference type="ARBA" id="ARBA00022771"/>
    </source>
</evidence>
<dbReference type="GO" id="GO:0032259">
    <property type="term" value="P:methylation"/>
    <property type="evidence" value="ECO:0007669"/>
    <property type="project" value="UniProtKB-KW"/>
</dbReference>
<dbReference type="Pfam" id="PF01753">
    <property type="entry name" value="zf-MYND"/>
    <property type="match status" value="1"/>
</dbReference>
<evidence type="ECO:0000259" key="6">
    <source>
        <dbReference type="PROSITE" id="PS50865"/>
    </source>
</evidence>
<sequence>MYSSSFGNAKDSKAVFAKKAKPKNLKANSHSTLISSDEIIKSAKNSKILNNTSRSILSFQAEDFSHDDKKISTTEPSIKFKPKKKSSNDLNTNLTKSGMLNNDNILKINQIFDPLKSAPMVEKLFSFGLKTEHCAAKGAKLVSSKEFSPGDLIFSEKTNYVALHSDRLHLNCSNCLLYKLKAKSITNKSNLKRCSTCKSVYYCSRECQLADWPLHKLECKLLSKHKKISISIRLVLRILVLLNDPKNSFDSQLIENSLESHFSRHSNDQILNISNLARLVISLNEDLQFSSLSNKSITLLFLKIYVNAFCLIDSELDNIGIGLFTTGFLFNHSCAPNCFASFSGNSLYLRALTPIIPGEELTISYLDQTMYYKTRQAVLEKNYFFKCNCSLCSQQKNNNDQHSYHADDIPETKKIESKTSTNSIKPIDVEKANINVLKTAPLNNDITSHRLFNLQDKFPSLAQRLESLLIEIELQNVSNSWELSKNDADTPNLQNSENFNDSFSNNDIFEHLKKPTVNDFVLEHGLLSDLKDSEFVENQLQKVSISYQEPTLSSTFSEKMQLLDPQTVVTSFIEKLDSIKSQLVPYKKLSDFDSSLAQINSLLSLADKIRSAFCDTTLTHFMLYLNSNKLDICMELKRFDLCLQPVDNIINLLETIFQQCSTKCNFSPKLTFYKVMKLKLFINSCDPIYSSNKNLIADLKKMKIFSNNIHSDIVKFYNADDLLAIEFSALKNQLTVLLINSGQN</sequence>
<dbReference type="InterPro" id="IPR050869">
    <property type="entry name" value="H3K4_H4K5_MeTrfase"/>
</dbReference>
<dbReference type="SUPFAM" id="SSF144232">
    <property type="entry name" value="HIT/MYND zinc finger-like"/>
    <property type="match status" value="1"/>
</dbReference>
<keyword evidence="7" id="KW-0489">Methyltransferase</keyword>
<dbReference type="GO" id="GO:0005634">
    <property type="term" value="C:nucleus"/>
    <property type="evidence" value="ECO:0007669"/>
    <property type="project" value="TreeGrafter"/>
</dbReference>
<dbReference type="PANTHER" id="PTHR12197">
    <property type="entry name" value="HISTONE-LYSINE N-METHYLTRANSFERASE SMYD"/>
    <property type="match status" value="1"/>
</dbReference>
<dbReference type="Gene3D" id="6.10.140.2220">
    <property type="match status" value="1"/>
</dbReference>
<keyword evidence="1" id="KW-0479">Metal-binding</keyword>
<dbReference type="GO" id="GO:0008168">
    <property type="term" value="F:methyltransferase activity"/>
    <property type="evidence" value="ECO:0007669"/>
    <property type="project" value="UniProtKB-KW"/>
</dbReference>
<evidence type="ECO:0000256" key="4">
    <source>
        <dbReference type="PROSITE-ProRule" id="PRU00134"/>
    </source>
</evidence>
<protein>
    <submittedName>
        <fullName evidence="7">Histone-lysine N-methyltransferase SMYD3</fullName>
    </submittedName>
</protein>
<dbReference type="EMBL" id="LSSN01000198">
    <property type="protein sequence ID" value="OMJ25268.1"/>
    <property type="molecule type" value="Genomic_DNA"/>
</dbReference>
<dbReference type="Gene3D" id="1.10.220.160">
    <property type="match status" value="1"/>
</dbReference>
<feature type="domain" description="SET" evidence="5">
    <location>
        <begin position="119"/>
        <end position="366"/>
    </location>
</feature>
<dbReference type="Pfam" id="PF00856">
    <property type="entry name" value="SET"/>
    <property type="match status" value="1"/>
</dbReference>
<feature type="domain" description="MYND-type" evidence="6">
    <location>
        <begin position="172"/>
        <end position="219"/>
    </location>
</feature>
<evidence type="ECO:0000259" key="5">
    <source>
        <dbReference type="PROSITE" id="PS50280"/>
    </source>
</evidence>
<dbReference type="STRING" id="133412.A0A1R1YEA8"/>
<keyword evidence="7" id="KW-0808">Transferase</keyword>
<dbReference type="SUPFAM" id="SSF82199">
    <property type="entry name" value="SET domain"/>
    <property type="match status" value="1"/>
</dbReference>